<organism evidence="2 3">
    <name type="scientific">Serinibacter salmoneus</name>
    <dbReference type="NCBI Taxonomy" id="556530"/>
    <lineage>
        <taxon>Bacteria</taxon>
        <taxon>Bacillati</taxon>
        <taxon>Actinomycetota</taxon>
        <taxon>Actinomycetes</taxon>
        <taxon>Micrococcales</taxon>
        <taxon>Beutenbergiaceae</taxon>
        <taxon>Serinibacter</taxon>
    </lineage>
</organism>
<feature type="compositionally biased region" description="Basic and acidic residues" evidence="1">
    <location>
        <begin position="1"/>
        <end position="14"/>
    </location>
</feature>
<comment type="caution">
    <text evidence="2">The sequence shown here is derived from an EMBL/GenBank/DDBJ whole genome shotgun (WGS) entry which is preliminary data.</text>
</comment>
<accession>A0A2A9D3I0</accession>
<keyword evidence="3" id="KW-1185">Reference proteome</keyword>
<proteinExistence type="predicted"/>
<gene>
    <name evidence="2" type="ORF">ATL40_2512</name>
</gene>
<dbReference type="AlphaFoldDB" id="A0A2A9D3I0"/>
<feature type="compositionally biased region" description="Acidic residues" evidence="1">
    <location>
        <begin position="31"/>
        <end position="51"/>
    </location>
</feature>
<evidence type="ECO:0000313" key="2">
    <source>
        <dbReference type="EMBL" id="PFG20896.1"/>
    </source>
</evidence>
<reference evidence="2 3" key="1">
    <citation type="submission" date="2017-10" db="EMBL/GenBank/DDBJ databases">
        <title>Sequencing the genomes of 1000 actinobacteria strains.</title>
        <authorList>
            <person name="Klenk H.-P."/>
        </authorList>
    </citation>
    <scope>NUCLEOTIDE SEQUENCE [LARGE SCALE GENOMIC DNA]</scope>
    <source>
        <strain evidence="2 3">DSM 21801</strain>
    </source>
</reference>
<evidence type="ECO:0000313" key="3">
    <source>
        <dbReference type="Proteomes" id="UP000224915"/>
    </source>
</evidence>
<dbReference type="Proteomes" id="UP000224915">
    <property type="component" value="Unassembled WGS sequence"/>
</dbReference>
<protein>
    <submittedName>
        <fullName evidence="2">Uncharacterized protein</fullName>
    </submittedName>
</protein>
<dbReference type="RefSeq" id="WP_098469810.1">
    <property type="nucleotide sequence ID" value="NZ_PDJD01000001.1"/>
</dbReference>
<dbReference type="EMBL" id="PDJD01000001">
    <property type="protein sequence ID" value="PFG20896.1"/>
    <property type="molecule type" value="Genomic_DNA"/>
</dbReference>
<name>A0A2A9D3I0_9MICO</name>
<evidence type="ECO:0000256" key="1">
    <source>
        <dbReference type="SAM" id="MobiDB-lite"/>
    </source>
</evidence>
<feature type="region of interest" description="Disordered" evidence="1">
    <location>
        <begin position="1"/>
        <end position="81"/>
    </location>
</feature>
<sequence length="81" mass="9236">MEQESHKHHEDEKVSWVPSPVQGFASPVMKDEDEVVTSDGDEAPEEPEQELSTDLKEDSEVLHNINDPANDEIFEHLKPKE</sequence>